<dbReference type="EMBL" id="OV121140">
    <property type="protein sequence ID" value="CAH0564350.1"/>
    <property type="molecule type" value="Genomic_DNA"/>
</dbReference>
<keyword evidence="3" id="KW-1185">Reference proteome</keyword>
<sequence>MWVYLLFLYISTAIASNCDKMGVLLYQDMDCKPIYYGKTACPALYSCQGIKPTKKCCYYRNQCVLEEPANTTYGPPCSFGCFCLKDRLEFACPVVDCAPQVYNDTPSAPGCYKASDLNQCCYFKEICPPFSHIKCKVDGVIYKEGQQFTPKNTCWNCVCQKGWRGVNEAPFCQRRRCGVQLRDQTEVQQACAPGYLKKDSIGHTLCCPSTWLCPEEGDKILGSSNGDDICTFGNTTLKTGQFINKSKANYGTKNYYKCECSLPPLLTCVETS</sequence>
<accession>A0A9P0BLS5</accession>
<protein>
    <submittedName>
        <fullName evidence="2">Uncharacterized protein</fullName>
    </submittedName>
</protein>
<dbReference type="AlphaFoldDB" id="A0A9P0BLS5"/>
<dbReference type="OrthoDB" id="365605at2759"/>
<reference evidence="2" key="1">
    <citation type="submission" date="2021-12" db="EMBL/GenBank/DDBJ databases">
        <authorList>
            <person name="King R."/>
        </authorList>
    </citation>
    <scope>NUCLEOTIDE SEQUENCE</scope>
</reference>
<feature type="chain" id="PRO_5040348840" evidence="1">
    <location>
        <begin position="16"/>
        <end position="272"/>
    </location>
</feature>
<gene>
    <name evidence="2" type="ORF">MELIAE_LOCUS12930</name>
</gene>
<feature type="signal peptide" evidence="1">
    <location>
        <begin position="1"/>
        <end position="15"/>
    </location>
</feature>
<evidence type="ECO:0000256" key="1">
    <source>
        <dbReference type="SAM" id="SignalP"/>
    </source>
</evidence>
<evidence type="ECO:0000313" key="2">
    <source>
        <dbReference type="EMBL" id="CAH0564350.1"/>
    </source>
</evidence>
<name>A0A9P0BLS5_BRAAE</name>
<keyword evidence="1" id="KW-0732">Signal</keyword>
<dbReference type="Proteomes" id="UP001154078">
    <property type="component" value="Chromosome 9"/>
</dbReference>
<proteinExistence type="predicted"/>
<organism evidence="2 3">
    <name type="scientific">Brassicogethes aeneus</name>
    <name type="common">Rape pollen beetle</name>
    <name type="synonym">Meligethes aeneus</name>
    <dbReference type="NCBI Taxonomy" id="1431903"/>
    <lineage>
        <taxon>Eukaryota</taxon>
        <taxon>Metazoa</taxon>
        <taxon>Ecdysozoa</taxon>
        <taxon>Arthropoda</taxon>
        <taxon>Hexapoda</taxon>
        <taxon>Insecta</taxon>
        <taxon>Pterygota</taxon>
        <taxon>Neoptera</taxon>
        <taxon>Endopterygota</taxon>
        <taxon>Coleoptera</taxon>
        <taxon>Polyphaga</taxon>
        <taxon>Cucujiformia</taxon>
        <taxon>Nitidulidae</taxon>
        <taxon>Meligethinae</taxon>
        <taxon>Brassicogethes</taxon>
    </lineage>
</organism>
<evidence type="ECO:0000313" key="3">
    <source>
        <dbReference type="Proteomes" id="UP001154078"/>
    </source>
</evidence>